<evidence type="ECO:0000259" key="9">
    <source>
        <dbReference type="PROSITE" id="PS50928"/>
    </source>
</evidence>
<accession>A0AAE3YK02</accession>
<sequence>MSVNTHAAGMPRHAASPPPLDPGQRRKQARQVRLGRLDLKMSPYLYVAPFFILFAVFGFFPLIYTGWVSMREWGLIKGDQGFVGLQNFQEVLADANFWNAMLNTFGIFVVATVPQLLLALMLANWLNRKLRFRTALRMGILLPNITSVAAVGIVFGFIFADRYGLANWVLQSLSLDPVSWRGSRWASWTAIAFMVDWRWTGYNALIYLAAMQAIPRDLYESASLDGASPTRQFWQLTVPLIQPTILFTVIISTIGGMQLFTEPLMFNYGAAGSGSGLENFQTIAMYIYTTTFEGNFKYGLGSAMSWLLFMLIIFFALINFLLVRRSLKGSVK</sequence>
<evidence type="ECO:0000256" key="8">
    <source>
        <dbReference type="SAM" id="MobiDB-lite"/>
    </source>
</evidence>
<keyword evidence="2 7" id="KW-0813">Transport</keyword>
<dbReference type="GO" id="GO:0055085">
    <property type="term" value="P:transmembrane transport"/>
    <property type="evidence" value="ECO:0007669"/>
    <property type="project" value="InterPro"/>
</dbReference>
<evidence type="ECO:0000256" key="5">
    <source>
        <dbReference type="ARBA" id="ARBA00022989"/>
    </source>
</evidence>
<comment type="subcellular location">
    <subcellularLocation>
        <location evidence="1 7">Cell membrane</location>
        <topology evidence="1 7">Multi-pass membrane protein</topology>
    </subcellularLocation>
</comment>
<dbReference type="InterPro" id="IPR051393">
    <property type="entry name" value="ABC_transporter_permease"/>
</dbReference>
<evidence type="ECO:0000256" key="1">
    <source>
        <dbReference type="ARBA" id="ARBA00004651"/>
    </source>
</evidence>
<reference evidence="10" key="1">
    <citation type="submission" date="2023-07" db="EMBL/GenBank/DDBJ databases">
        <title>Sequencing the genomes of 1000 actinobacteria strains.</title>
        <authorList>
            <person name="Klenk H.-P."/>
        </authorList>
    </citation>
    <scope>NUCLEOTIDE SEQUENCE</scope>
    <source>
        <strain evidence="10">DSM 44707</strain>
    </source>
</reference>
<dbReference type="PROSITE" id="PS50928">
    <property type="entry name" value="ABC_TM1"/>
    <property type="match status" value="1"/>
</dbReference>
<dbReference type="GO" id="GO:0005886">
    <property type="term" value="C:plasma membrane"/>
    <property type="evidence" value="ECO:0007669"/>
    <property type="project" value="UniProtKB-SubCell"/>
</dbReference>
<keyword evidence="5 7" id="KW-1133">Transmembrane helix</keyword>
<dbReference type="PANTHER" id="PTHR30193">
    <property type="entry name" value="ABC TRANSPORTER PERMEASE PROTEIN"/>
    <property type="match status" value="1"/>
</dbReference>
<evidence type="ECO:0000256" key="4">
    <source>
        <dbReference type="ARBA" id="ARBA00022692"/>
    </source>
</evidence>
<keyword evidence="11" id="KW-1185">Reference proteome</keyword>
<comment type="caution">
    <text evidence="10">The sequence shown here is derived from an EMBL/GenBank/DDBJ whole genome shotgun (WGS) entry which is preliminary data.</text>
</comment>
<evidence type="ECO:0000256" key="7">
    <source>
        <dbReference type="RuleBase" id="RU363032"/>
    </source>
</evidence>
<proteinExistence type="inferred from homology"/>
<name>A0AAE3YK02_9ACTN</name>
<dbReference type="InterPro" id="IPR000515">
    <property type="entry name" value="MetI-like"/>
</dbReference>
<feature type="region of interest" description="Disordered" evidence="8">
    <location>
        <begin position="1"/>
        <end position="27"/>
    </location>
</feature>
<dbReference type="RefSeq" id="WP_310362111.1">
    <property type="nucleotide sequence ID" value="NZ_JAVDYB010000001.1"/>
</dbReference>
<evidence type="ECO:0000256" key="2">
    <source>
        <dbReference type="ARBA" id="ARBA00022448"/>
    </source>
</evidence>
<comment type="similarity">
    <text evidence="7">Belongs to the binding-protein-dependent transport system permease family.</text>
</comment>
<evidence type="ECO:0000256" key="6">
    <source>
        <dbReference type="ARBA" id="ARBA00023136"/>
    </source>
</evidence>
<feature type="transmembrane region" description="Helical" evidence="7">
    <location>
        <begin position="105"/>
        <end position="126"/>
    </location>
</feature>
<keyword evidence="4 7" id="KW-0812">Transmembrane</keyword>
<evidence type="ECO:0000313" key="10">
    <source>
        <dbReference type="EMBL" id="MDR7273573.1"/>
    </source>
</evidence>
<feature type="transmembrane region" description="Helical" evidence="7">
    <location>
        <begin position="303"/>
        <end position="323"/>
    </location>
</feature>
<feature type="transmembrane region" description="Helical" evidence="7">
    <location>
        <begin position="240"/>
        <end position="260"/>
    </location>
</feature>
<protein>
    <submittedName>
        <fullName evidence="10">Cellobiose transport system permease protein</fullName>
    </submittedName>
</protein>
<evidence type="ECO:0000313" key="11">
    <source>
        <dbReference type="Proteomes" id="UP001183643"/>
    </source>
</evidence>
<organism evidence="10 11">
    <name type="scientific">Catenuloplanes atrovinosus</name>
    <dbReference type="NCBI Taxonomy" id="137266"/>
    <lineage>
        <taxon>Bacteria</taxon>
        <taxon>Bacillati</taxon>
        <taxon>Actinomycetota</taxon>
        <taxon>Actinomycetes</taxon>
        <taxon>Micromonosporales</taxon>
        <taxon>Micromonosporaceae</taxon>
        <taxon>Catenuloplanes</taxon>
    </lineage>
</organism>
<feature type="transmembrane region" description="Helical" evidence="7">
    <location>
        <begin position="138"/>
        <end position="160"/>
    </location>
</feature>
<feature type="transmembrane region" description="Helical" evidence="7">
    <location>
        <begin position="43"/>
        <end position="64"/>
    </location>
</feature>
<feature type="transmembrane region" description="Helical" evidence="7">
    <location>
        <begin position="185"/>
        <end position="210"/>
    </location>
</feature>
<gene>
    <name evidence="10" type="ORF">J2S41_000351</name>
</gene>
<dbReference type="CDD" id="cd06261">
    <property type="entry name" value="TM_PBP2"/>
    <property type="match status" value="1"/>
</dbReference>
<dbReference type="Pfam" id="PF00528">
    <property type="entry name" value="BPD_transp_1"/>
    <property type="match status" value="1"/>
</dbReference>
<keyword evidence="6 7" id="KW-0472">Membrane</keyword>
<dbReference type="Gene3D" id="1.10.3720.10">
    <property type="entry name" value="MetI-like"/>
    <property type="match status" value="1"/>
</dbReference>
<evidence type="ECO:0000256" key="3">
    <source>
        <dbReference type="ARBA" id="ARBA00022475"/>
    </source>
</evidence>
<dbReference type="PANTHER" id="PTHR30193:SF37">
    <property type="entry name" value="INNER MEMBRANE ABC TRANSPORTER PERMEASE PROTEIN YCJO"/>
    <property type="match status" value="1"/>
</dbReference>
<dbReference type="Proteomes" id="UP001183643">
    <property type="component" value="Unassembled WGS sequence"/>
</dbReference>
<keyword evidence="3" id="KW-1003">Cell membrane</keyword>
<dbReference type="SUPFAM" id="SSF161098">
    <property type="entry name" value="MetI-like"/>
    <property type="match status" value="1"/>
</dbReference>
<dbReference type="AlphaFoldDB" id="A0AAE3YK02"/>
<feature type="domain" description="ABC transmembrane type-1" evidence="9">
    <location>
        <begin position="101"/>
        <end position="319"/>
    </location>
</feature>
<dbReference type="InterPro" id="IPR035906">
    <property type="entry name" value="MetI-like_sf"/>
</dbReference>
<dbReference type="EMBL" id="JAVDYB010000001">
    <property type="protein sequence ID" value="MDR7273573.1"/>
    <property type="molecule type" value="Genomic_DNA"/>
</dbReference>